<evidence type="ECO:0000256" key="1">
    <source>
        <dbReference type="SAM" id="MobiDB-lite"/>
    </source>
</evidence>
<name>A0A7S4GAS1_9EUGL</name>
<organism evidence="2">
    <name type="scientific">Eutreptiella gymnastica</name>
    <dbReference type="NCBI Taxonomy" id="73025"/>
    <lineage>
        <taxon>Eukaryota</taxon>
        <taxon>Discoba</taxon>
        <taxon>Euglenozoa</taxon>
        <taxon>Euglenida</taxon>
        <taxon>Spirocuta</taxon>
        <taxon>Euglenophyceae</taxon>
        <taxon>Eutreptiales</taxon>
        <taxon>Eutreptiaceae</taxon>
        <taxon>Eutreptiella</taxon>
    </lineage>
</organism>
<feature type="compositionally biased region" description="Gly residues" evidence="1">
    <location>
        <begin position="148"/>
        <end position="158"/>
    </location>
</feature>
<gene>
    <name evidence="2" type="ORF">EGYM00163_LOCUS41784</name>
</gene>
<dbReference type="AlphaFoldDB" id="A0A7S4GAS1"/>
<evidence type="ECO:0000313" key="2">
    <source>
        <dbReference type="EMBL" id="CAE0830503.1"/>
    </source>
</evidence>
<reference evidence="2" key="1">
    <citation type="submission" date="2021-01" db="EMBL/GenBank/DDBJ databases">
        <authorList>
            <person name="Corre E."/>
            <person name="Pelletier E."/>
            <person name="Niang G."/>
            <person name="Scheremetjew M."/>
            <person name="Finn R."/>
            <person name="Kale V."/>
            <person name="Holt S."/>
            <person name="Cochrane G."/>
            <person name="Meng A."/>
            <person name="Brown T."/>
            <person name="Cohen L."/>
        </authorList>
    </citation>
    <scope>NUCLEOTIDE SEQUENCE</scope>
    <source>
        <strain evidence="2">CCMP1594</strain>
    </source>
</reference>
<dbReference type="EMBL" id="HBJA01121381">
    <property type="protein sequence ID" value="CAE0830503.1"/>
    <property type="molecule type" value="Transcribed_RNA"/>
</dbReference>
<accession>A0A7S4GAS1</accession>
<feature type="region of interest" description="Disordered" evidence="1">
    <location>
        <begin position="139"/>
        <end position="158"/>
    </location>
</feature>
<sequence>MQPTCVGRRAIDTQLSHAKWAAMGMAMANGCRTWTGLVRNWVRGLARSLTAQQLQKKEFAGWGNVAPSAALGYHQIETRRSLLPLPLTVQFMGLGKVACPRKTGSGPGQKNYNQKCATTHKNKPKSLMLGLAWKSRKDPMRHMFDPKGQGGCGETGAL</sequence>
<protein>
    <submittedName>
        <fullName evidence="2">Uncharacterized protein</fullName>
    </submittedName>
</protein>
<proteinExistence type="predicted"/>